<reference evidence="1 2" key="1">
    <citation type="journal article" date="2018" name="BMC Genomics">
        <title>Genomic evidence for intraspecific hybridization in a clonal and extremely halotolerant yeast.</title>
        <authorList>
            <person name="Gostincar C."/>
            <person name="Stajich J.E."/>
            <person name="Zupancic J."/>
            <person name="Zalar P."/>
            <person name="Gunde-Cimerman N."/>
        </authorList>
    </citation>
    <scope>NUCLEOTIDE SEQUENCE [LARGE SCALE GENOMIC DNA]</scope>
    <source>
        <strain evidence="1 2">EXF-120</strain>
    </source>
</reference>
<organism evidence="1 2">
    <name type="scientific">Hortaea werneckii</name>
    <name type="common">Black yeast</name>
    <name type="synonym">Cladosporium werneckii</name>
    <dbReference type="NCBI Taxonomy" id="91943"/>
    <lineage>
        <taxon>Eukaryota</taxon>
        <taxon>Fungi</taxon>
        <taxon>Dikarya</taxon>
        <taxon>Ascomycota</taxon>
        <taxon>Pezizomycotina</taxon>
        <taxon>Dothideomycetes</taxon>
        <taxon>Dothideomycetidae</taxon>
        <taxon>Mycosphaerellales</taxon>
        <taxon>Teratosphaeriaceae</taxon>
        <taxon>Hortaea</taxon>
    </lineage>
</organism>
<comment type="caution">
    <text evidence="1">The sequence shown here is derived from an EMBL/GenBank/DDBJ whole genome shotgun (WGS) entry which is preliminary data.</text>
</comment>
<proteinExistence type="predicted"/>
<accession>A0A3M7J760</accession>
<dbReference type="EMBL" id="QWIT01000046">
    <property type="protein sequence ID" value="RMZ33386.1"/>
    <property type="molecule type" value="Genomic_DNA"/>
</dbReference>
<name>A0A3M7J760_HORWE</name>
<dbReference type="VEuPathDB" id="FungiDB:BTJ68_00484"/>
<dbReference type="AlphaFoldDB" id="A0A3M7J760"/>
<sequence length="256" mass="28719">MDLDHRPPKLVDIEFDFRHILLGSVDNLVRILADLAKRCRKPADKKPDLSGRWSADIISPYAWKELREQVGAVNPLRMAPVDKSSFQVMAYKLPGNDLRNVQQTLDLAFYSQTNLHSLDDEEHSAANVSSPQLLVVMHGHIPGPDKDDSNSKMNFAWAALSVNKPGGNKAQFMQWFQLISKTQLSELQTQLAHVFSHGGMRDSATPVTLAGDWEVYAAALRRRTNGGRPRYEDSDVIAHFEGAVLPRMLHMIRPGD</sequence>
<evidence type="ECO:0000313" key="2">
    <source>
        <dbReference type="Proteomes" id="UP000281677"/>
    </source>
</evidence>
<gene>
    <name evidence="1" type="ORF">D0859_02500</name>
</gene>
<protein>
    <submittedName>
        <fullName evidence="1">Uncharacterized protein</fullName>
    </submittedName>
</protein>
<dbReference type="OrthoDB" id="3885662at2759"/>
<evidence type="ECO:0000313" key="1">
    <source>
        <dbReference type="EMBL" id="RMZ33386.1"/>
    </source>
</evidence>
<dbReference type="Proteomes" id="UP000281677">
    <property type="component" value="Unassembled WGS sequence"/>
</dbReference>